<dbReference type="Proteomes" id="UP000425817">
    <property type="component" value="Chromosome"/>
</dbReference>
<organism evidence="2 3">
    <name type="scientific">Variovorax paradoxus</name>
    <dbReference type="NCBI Taxonomy" id="34073"/>
    <lineage>
        <taxon>Bacteria</taxon>
        <taxon>Pseudomonadati</taxon>
        <taxon>Pseudomonadota</taxon>
        <taxon>Betaproteobacteria</taxon>
        <taxon>Burkholderiales</taxon>
        <taxon>Comamonadaceae</taxon>
        <taxon>Variovorax</taxon>
    </lineage>
</organism>
<name>A0A6I6HDR6_VARPD</name>
<sequence length="229" mass="25014">MRRTARQQRKSRPGFTLIELLVAVAVMALLALVSWRGLDGMSRATTQNQQRADAVLTLQTTLAQWSADLDAVTALAQTRPIDWNGRVLRLTRRGSDAAAPAMHVVAWTLRSGADGTRWRRWQSPPFTTRGEWQQAWNMAASWAQEGGAGDVALMPVDSWQLYYFRENTWTPAGELPTGAPNPANLSNPTGATVNMPDGIRLVLSLAPGEGLAGTLTRDWVKPTVGAPRS</sequence>
<accession>A0A6I6HDR6</accession>
<dbReference type="Gene3D" id="3.30.700.10">
    <property type="entry name" value="Glycoprotein, Type 4 Pilin"/>
    <property type="match status" value="1"/>
</dbReference>
<dbReference type="NCBIfam" id="TIGR02532">
    <property type="entry name" value="IV_pilin_GFxxxE"/>
    <property type="match status" value="1"/>
</dbReference>
<keyword evidence="1" id="KW-1133">Transmembrane helix</keyword>
<dbReference type="SUPFAM" id="SSF54523">
    <property type="entry name" value="Pili subunits"/>
    <property type="match status" value="1"/>
</dbReference>
<evidence type="ECO:0000256" key="1">
    <source>
        <dbReference type="SAM" id="Phobius"/>
    </source>
</evidence>
<feature type="transmembrane region" description="Helical" evidence="1">
    <location>
        <begin position="20"/>
        <end position="38"/>
    </location>
</feature>
<keyword evidence="1" id="KW-0812">Transmembrane</keyword>
<dbReference type="AlphaFoldDB" id="A0A6I6HDR6"/>
<dbReference type="InterPro" id="IPR012902">
    <property type="entry name" value="N_methyl_site"/>
</dbReference>
<dbReference type="InterPro" id="IPR045584">
    <property type="entry name" value="Pilin-like"/>
</dbReference>
<reference evidence="2 3" key="1">
    <citation type="submission" date="2019-12" db="EMBL/GenBank/DDBJ databases">
        <title>Hybrid Genome Assemblies of two High G+C Isolates from Undergraduate Microbiology Courses.</title>
        <authorList>
            <person name="Ne Ville C.J."/>
            <person name="Enright D."/>
            <person name="Hernandez I."/>
            <person name="Dodsworth J."/>
            <person name="Orwin P.M."/>
        </authorList>
    </citation>
    <scope>NUCLEOTIDE SEQUENCE [LARGE SCALE GENOMIC DNA]</scope>
    <source>
        <strain evidence="2 3">CSUSB</strain>
    </source>
</reference>
<dbReference type="OrthoDB" id="9151668at2"/>
<evidence type="ECO:0000313" key="3">
    <source>
        <dbReference type="Proteomes" id="UP000425817"/>
    </source>
</evidence>
<proteinExistence type="predicted"/>
<dbReference type="Pfam" id="PF07963">
    <property type="entry name" value="N_methyl"/>
    <property type="match status" value="1"/>
</dbReference>
<evidence type="ECO:0000313" key="2">
    <source>
        <dbReference type="EMBL" id="QGW81054.1"/>
    </source>
</evidence>
<keyword evidence="1" id="KW-0472">Membrane</keyword>
<dbReference type="RefSeq" id="WP_157612354.1">
    <property type="nucleotide sequence ID" value="NZ_CP046622.1"/>
</dbReference>
<dbReference type="EMBL" id="CP046622">
    <property type="protein sequence ID" value="QGW81054.1"/>
    <property type="molecule type" value="Genomic_DNA"/>
</dbReference>
<protein>
    <submittedName>
        <fullName evidence="2">Prepilin-type N-terminal cleavage/methylation domain-containing protein</fullName>
    </submittedName>
</protein>
<gene>
    <name evidence="2" type="ORF">GOQ09_05445</name>
</gene>